<feature type="compositionally biased region" description="Basic and acidic residues" evidence="1">
    <location>
        <begin position="95"/>
        <end position="108"/>
    </location>
</feature>
<dbReference type="EMBL" id="MDEO01000032">
    <property type="protein sequence ID" value="OCX17608.1"/>
    <property type="molecule type" value="Genomic_DNA"/>
</dbReference>
<accession>A0A1C2DS51</accession>
<feature type="compositionally biased region" description="Basic and acidic residues" evidence="1">
    <location>
        <begin position="126"/>
        <end position="136"/>
    </location>
</feature>
<protein>
    <submittedName>
        <fullName evidence="2">Uncharacterized protein</fullName>
    </submittedName>
</protein>
<organism evidence="2 3">
    <name type="scientific">Mesorhizobium hungaricum</name>
    <dbReference type="NCBI Taxonomy" id="1566387"/>
    <lineage>
        <taxon>Bacteria</taxon>
        <taxon>Pseudomonadati</taxon>
        <taxon>Pseudomonadota</taxon>
        <taxon>Alphaproteobacteria</taxon>
        <taxon>Hyphomicrobiales</taxon>
        <taxon>Phyllobacteriaceae</taxon>
        <taxon>Mesorhizobium</taxon>
    </lineage>
</organism>
<evidence type="ECO:0000256" key="1">
    <source>
        <dbReference type="SAM" id="MobiDB-lite"/>
    </source>
</evidence>
<feature type="region of interest" description="Disordered" evidence="1">
    <location>
        <begin position="93"/>
        <end position="149"/>
    </location>
</feature>
<evidence type="ECO:0000313" key="2">
    <source>
        <dbReference type="EMBL" id="OCX17608.1"/>
    </source>
</evidence>
<reference evidence="2 3" key="1">
    <citation type="submission" date="2016-08" db="EMBL/GenBank/DDBJ databases">
        <title>Whole genome sequence of Mesorhizobium sp. strain UASWS1009 isolated from industrial sewage.</title>
        <authorList>
            <person name="Crovadore J."/>
            <person name="Calmin G."/>
            <person name="Chablais R."/>
            <person name="Cochard B."/>
            <person name="Lefort F."/>
        </authorList>
    </citation>
    <scope>NUCLEOTIDE SEQUENCE [LARGE SCALE GENOMIC DNA]</scope>
    <source>
        <strain evidence="2 3">UASWS1009</strain>
    </source>
</reference>
<gene>
    <name evidence="2" type="ORF">QV13_12695</name>
</gene>
<proteinExistence type="predicted"/>
<dbReference type="STRING" id="1566387.QV13_12695"/>
<name>A0A1C2DS51_9HYPH</name>
<comment type="caution">
    <text evidence="2">The sequence shown here is derived from an EMBL/GenBank/DDBJ whole genome shotgun (WGS) entry which is preliminary data.</text>
</comment>
<keyword evidence="3" id="KW-1185">Reference proteome</keyword>
<sequence length="295" mass="32235">MSGPWMKFYPSDWRADPALRMCSMAARGLWIEMLCVMHEAEPRGHLLVNGNPVTERQLAALAGVSLKEAGALVGELEQAGVFSRDDNGTVYSRRMKCDEEKANQDKANGKRGGNPKLNRGVNPPDKAQKPEARNQKETTPSGVVSGALPPADLEMLTSRLLDAAGENIQPHGALVVGPILELITQGVDLETDILPTVRSRASRLKRPAGSWAYFVDAIRDAHAQRLEAGRGVTKPVVVDVDDERWAKRLRLARERLQWSTAEWGPAPGILGSRVPQNLIQPGDGQGWSEWKSEAA</sequence>
<dbReference type="Proteomes" id="UP000094412">
    <property type="component" value="Unassembled WGS sequence"/>
</dbReference>
<evidence type="ECO:0000313" key="3">
    <source>
        <dbReference type="Proteomes" id="UP000094412"/>
    </source>
</evidence>
<dbReference type="AlphaFoldDB" id="A0A1C2DS51"/>